<feature type="domain" description="WRKY19-like zinc finger" evidence="2">
    <location>
        <begin position="119"/>
        <end position="142"/>
    </location>
</feature>
<dbReference type="Pfam" id="PF24906">
    <property type="entry name" value="Zf_WRKY19"/>
    <property type="match status" value="1"/>
</dbReference>
<sequence>MAAQDGVVSSTVNHEGNEDQDSAASSQQSIKNSLCFILDNEVVTSKRTSSIDQLDGVDESTDAKRKRSLVSANNISSLLAPVALIVDEKAAQNTNVTTPPSERKNRAKSKGVCWSHGGGTICSSDQCLKIAVSNGVCWAHGGGKRCVTLGCFRPAFERTGNLCPMHYNAGSSTKSAPS</sequence>
<evidence type="ECO:0000313" key="3">
    <source>
        <dbReference type="EMBL" id="RMX62018.1"/>
    </source>
</evidence>
<dbReference type="EMBL" id="QLLG01000820">
    <property type="protein sequence ID" value="RMX62018.1"/>
    <property type="molecule type" value="Genomic_DNA"/>
</dbReference>
<dbReference type="InterPro" id="IPR056866">
    <property type="entry name" value="Znf_WRKY19"/>
</dbReference>
<dbReference type="PANTHER" id="PTHR31827">
    <property type="entry name" value="EMB|CAB89363.1"/>
    <property type="match status" value="1"/>
</dbReference>
<evidence type="ECO:0000259" key="2">
    <source>
        <dbReference type="Pfam" id="PF24906"/>
    </source>
</evidence>
<reference evidence="3 4" key="1">
    <citation type="submission" date="2018-06" db="EMBL/GenBank/DDBJ databases">
        <title>Comparative genomics of downy mildews reveals potential adaptations to biotrophy.</title>
        <authorList>
            <person name="Fletcher K."/>
            <person name="Klosterman S.J."/>
            <person name="Derevnina L."/>
            <person name="Martin F."/>
            <person name="Koike S."/>
            <person name="Reyes Chin-Wo S."/>
            <person name="Mou B."/>
            <person name="Michelmore R."/>
        </authorList>
    </citation>
    <scope>NUCLEOTIDE SEQUENCE [LARGE SCALE GENOMIC DNA]</scope>
    <source>
        <strain evidence="3 4">R14</strain>
    </source>
</reference>
<feature type="region of interest" description="Disordered" evidence="1">
    <location>
        <begin position="1"/>
        <end position="26"/>
    </location>
</feature>
<proteinExistence type="predicted"/>
<organism evidence="3 4">
    <name type="scientific">Peronospora effusa</name>
    <dbReference type="NCBI Taxonomy" id="542832"/>
    <lineage>
        <taxon>Eukaryota</taxon>
        <taxon>Sar</taxon>
        <taxon>Stramenopiles</taxon>
        <taxon>Oomycota</taxon>
        <taxon>Peronosporomycetes</taxon>
        <taxon>Peronosporales</taxon>
        <taxon>Peronosporaceae</taxon>
        <taxon>Peronospora</taxon>
    </lineage>
</organism>
<evidence type="ECO:0000313" key="4">
    <source>
        <dbReference type="Proteomes" id="UP000282087"/>
    </source>
</evidence>
<dbReference type="AlphaFoldDB" id="A0A3M6V6N3"/>
<gene>
    <name evidence="3" type="ORF">DD238_007844</name>
</gene>
<evidence type="ECO:0000256" key="1">
    <source>
        <dbReference type="SAM" id="MobiDB-lite"/>
    </source>
</evidence>
<keyword evidence="4" id="KW-1185">Reference proteome</keyword>
<accession>A0A3M6V6N3</accession>
<dbReference type="PANTHER" id="PTHR31827:SF1">
    <property type="entry name" value="EMB|CAB89363.1"/>
    <property type="match status" value="1"/>
</dbReference>
<dbReference type="VEuPathDB" id="FungiDB:DD237_004880"/>
<dbReference type="Proteomes" id="UP000282087">
    <property type="component" value="Unassembled WGS sequence"/>
</dbReference>
<name>A0A3M6V6N3_9STRA</name>
<comment type="caution">
    <text evidence="3">The sequence shown here is derived from an EMBL/GenBank/DDBJ whole genome shotgun (WGS) entry which is preliminary data.</text>
</comment>
<protein>
    <recommendedName>
        <fullName evidence="2">WRKY19-like zinc finger domain-containing protein</fullName>
    </recommendedName>
</protein>